<evidence type="ECO:0000313" key="4">
    <source>
        <dbReference type="Proteomes" id="UP000242188"/>
    </source>
</evidence>
<evidence type="ECO:0000313" key="3">
    <source>
        <dbReference type="EMBL" id="OWF35754.1"/>
    </source>
</evidence>
<sequence>MDWLYVLVGCVILFLVLQMFTLLQTDCDLALTWMQHIGKAPGCLKGKVVWVTGASSGIGEAVTLKLASAGCRLVLSARREDKLQTLKQQCVERGYGAPGDYLVLPLDLLAYDSHKGLVETVLKYFKKIDCLVNNAGRSQRALISRTSFEVDQQMLAVNTLGPISLTKAVLPVFIQQNSGQVVVTSSLAGKIGAPGLGSYCASKHALHGWFDCLRVESVMYNIQVTMVCPGPVFSEALMHAFTEDPDKKLGLEMKSDENRMTAARCAHLMAVAMANNMDEVWLTANPELSFLYMSQYLPGIFHWLAKRLGQNRFKKILEGNTDLH</sequence>
<keyword evidence="4" id="KW-1185">Reference proteome</keyword>
<dbReference type="GO" id="GO:0016491">
    <property type="term" value="F:oxidoreductase activity"/>
    <property type="evidence" value="ECO:0007669"/>
    <property type="project" value="UniProtKB-KW"/>
</dbReference>
<dbReference type="SUPFAM" id="SSF51735">
    <property type="entry name" value="NAD(P)-binding Rossmann-fold domains"/>
    <property type="match status" value="1"/>
</dbReference>
<dbReference type="GO" id="GO:0006629">
    <property type="term" value="P:lipid metabolic process"/>
    <property type="evidence" value="ECO:0007669"/>
    <property type="project" value="UniProtKB-ARBA"/>
</dbReference>
<accession>A0A210PGY6</accession>
<evidence type="ECO:0000259" key="2">
    <source>
        <dbReference type="SMART" id="SM00822"/>
    </source>
</evidence>
<dbReference type="InterPro" id="IPR002347">
    <property type="entry name" value="SDR_fam"/>
</dbReference>
<proteinExistence type="predicted"/>
<comment type="caution">
    <text evidence="3">The sequence shown here is derived from an EMBL/GenBank/DDBJ whole genome shotgun (WGS) entry which is preliminary data.</text>
</comment>
<organism evidence="3 4">
    <name type="scientific">Mizuhopecten yessoensis</name>
    <name type="common">Japanese scallop</name>
    <name type="synonym">Patinopecten yessoensis</name>
    <dbReference type="NCBI Taxonomy" id="6573"/>
    <lineage>
        <taxon>Eukaryota</taxon>
        <taxon>Metazoa</taxon>
        <taxon>Spiralia</taxon>
        <taxon>Lophotrochozoa</taxon>
        <taxon>Mollusca</taxon>
        <taxon>Bivalvia</taxon>
        <taxon>Autobranchia</taxon>
        <taxon>Pteriomorphia</taxon>
        <taxon>Pectinida</taxon>
        <taxon>Pectinoidea</taxon>
        <taxon>Pectinidae</taxon>
        <taxon>Mizuhopecten</taxon>
    </lineage>
</organism>
<dbReference type="InterPro" id="IPR053011">
    <property type="entry name" value="SDR_family_member_7"/>
</dbReference>
<protein>
    <submittedName>
        <fullName evidence="3">Dehydrogenase/reductase SDR family member 7</fullName>
    </submittedName>
</protein>
<dbReference type="InterPro" id="IPR020904">
    <property type="entry name" value="Sc_DH/Rdtase_CS"/>
</dbReference>
<reference evidence="3 4" key="1">
    <citation type="journal article" date="2017" name="Nat. Ecol. Evol.">
        <title>Scallop genome provides insights into evolution of bilaterian karyotype and development.</title>
        <authorList>
            <person name="Wang S."/>
            <person name="Zhang J."/>
            <person name="Jiao W."/>
            <person name="Li J."/>
            <person name="Xun X."/>
            <person name="Sun Y."/>
            <person name="Guo X."/>
            <person name="Huan P."/>
            <person name="Dong B."/>
            <person name="Zhang L."/>
            <person name="Hu X."/>
            <person name="Sun X."/>
            <person name="Wang J."/>
            <person name="Zhao C."/>
            <person name="Wang Y."/>
            <person name="Wang D."/>
            <person name="Huang X."/>
            <person name="Wang R."/>
            <person name="Lv J."/>
            <person name="Li Y."/>
            <person name="Zhang Z."/>
            <person name="Liu B."/>
            <person name="Lu W."/>
            <person name="Hui Y."/>
            <person name="Liang J."/>
            <person name="Zhou Z."/>
            <person name="Hou R."/>
            <person name="Li X."/>
            <person name="Liu Y."/>
            <person name="Li H."/>
            <person name="Ning X."/>
            <person name="Lin Y."/>
            <person name="Zhao L."/>
            <person name="Xing Q."/>
            <person name="Dou J."/>
            <person name="Li Y."/>
            <person name="Mao J."/>
            <person name="Guo H."/>
            <person name="Dou H."/>
            <person name="Li T."/>
            <person name="Mu C."/>
            <person name="Jiang W."/>
            <person name="Fu Q."/>
            <person name="Fu X."/>
            <person name="Miao Y."/>
            <person name="Liu J."/>
            <person name="Yu Q."/>
            <person name="Li R."/>
            <person name="Liao H."/>
            <person name="Li X."/>
            <person name="Kong Y."/>
            <person name="Jiang Z."/>
            <person name="Chourrout D."/>
            <person name="Li R."/>
            <person name="Bao Z."/>
        </authorList>
    </citation>
    <scope>NUCLEOTIDE SEQUENCE [LARGE SCALE GENOMIC DNA]</scope>
    <source>
        <strain evidence="3 4">PY_sf001</strain>
    </source>
</reference>
<dbReference type="Pfam" id="PF00106">
    <property type="entry name" value="adh_short"/>
    <property type="match status" value="1"/>
</dbReference>
<dbReference type="InterPro" id="IPR036291">
    <property type="entry name" value="NAD(P)-bd_dom_sf"/>
</dbReference>
<gene>
    <name evidence="3" type="ORF">KP79_PYT10591</name>
</gene>
<dbReference type="PRINTS" id="PR00081">
    <property type="entry name" value="GDHRDH"/>
</dbReference>
<dbReference type="EMBL" id="NEDP02076710">
    <property type="protein sequence ID" value="OWF35754.1"/>
    <property type="molecule type" value="Genomic_DNA"/>
</dbReference>
<dbReference type="Proteomes" id="UP000242188">
    <property type="component" value="Unassembled WGS sequence"/>
</dbReference>
<dbReference type="OrthoDB" id="47007at2759"/>
<dbReference type="PANTHER" id="PTHR44269:SF1">
    <property type="entry name" value="DEHYDROGENASE_REDUCTASE SDR FAMILY MEMBER 7"/>
    <property type="match status" value="1"/>
</dbReference>
<dbReference type="InterPro" id="IPR057326">
    <property type="entry name" value="KR_dom"/>
</dbReference>
<feature type="domain" description="Ketoreductase" evidence="2">
    <location>
        <begin position="47"/>
        <end position="225"/>
    </location>
</feature>
<dbReference type="SMART" id="SM00822">
    <property type="entry name" value="PKS_KR"/>
    <property type="match status" value="1"/>
</dbReference>
<dbReference type="Gene3D" id="3.40.50.720">
    <property type="entry name" value="NAD(P)-binding Rossmann-like Domain"/>
    <property type="match status" value="1"/>
</dbReference>
<dbReference type="STRING" id="6573.A0A210PGY6"/>
<dbReference type="PROSITE" id="PS00061">
    <property type="entry name" value="ADH_SHORT"/>
    <property type="match status" value="1"/>
</dbReference>
<evidence type="ECO:0000256" key="1">
    <source>
        <dbReference type="ARBA" id="ARBA00023002"/>
    </source>
</evidence>
<dbReference type="PANTHER" id="PTHR44269">
    <property type="entry name" value="DEHYDROGENASE/REDUCTASE SDR FAMILY MEMBER 7-RELATED"/>
    <property type="match status" value="1"/>
</dbReference>
<dbReference type="AlphaFoldDB" id="A0A210PGY6"/>
<name>A0A210PGY6_MIZYE</name>
<keyword evidence="1" id="KW-0560">Oxidoreductase</keyword>